<feature type="chain" id="PRO_5045649161" evidence="17">
    <location>
        <begin position="27"/>
        <end position="727"/>
    </location>
</feature>
<name>A0ABU9IFF2_9SPHN</name>
<evidence type="ECO:0000256" key="5">
    <source>
        <dbReference type="ARBA" id="ARBA00022496"/>
    </source>
</evidence>
<feature type="short sequence motif" description="TonB C-terminal box" evidence="15">
    <location>
        <begin position="710"/>
        <end position="727"/>
    </location>
</feature>
<comment type="caution">
    <text evidence="20">The sequence shown here is derived from an EMBL/GenBank/DDBJ whole genome shotgun (WGS) entry which is preliminary data.</text>
</comment>
<dbReference type="SUPFAM" id="SSF56935">
    <property type="entry name" value="Porins"/>
    <property type="match status" value="1"/>
</dbReference>
<dbReference type="PROSITE" id="PS52016">
    <property type="entry name" value="TONB_DEPENDENT_REC_3"/>
    <property type="match status" value="1"/>
</dbReference>
<sequence>MQIDRNSLCSTSLLVLALAVPSVAKAQEVGDNGRIVVTGTREQVLTSEGPTGSRLDMSILETPATVHVVTGEDIRQRGDLAIVDAVSRAPGVTNAGDPGNAGLTFSVRGFNGQGSVLQLYDGVRLFPNNGSISFPSDPWNVERVEVLSGPASVLFGQGALGGVVNVIPRGPNFDALEVDAELGYGSQDTWHAAVGVGGPLGEMFAFRADVSYRASDGFVDRGESENLAISGALEFAPSETFSLTLRNDFGNNEPTRYFGTPLVDGELDTSIRRENYNVGDSTMRFRDNRTALTMDWQLGENVSVANTAYYLTSNRKWRNLETYCWIAADGNCPNGIGFGTPGNIYRADNFGIIHDVDQYGSQGHVAFSSTLGGGASNQLLVGYDVNYFTLNYSHQFASDYQEDEVAITGFDPGLFLDTVGLIPRYHTDTRTWAIYAEDRLEITDQFSLVGGIRHEENRVGRWNWVYDAAGTTIIGDSPALNGGADAYKDLSSTTWRVGAVYQPADDLSLYVQYSTAVDPLGTLTTFSGSASQFQLTYADGYQYEAGVKGLFLDGNGSFTLAAYRLVKNNLFTQTAPGGAIDQVGQRSSQGIEASIDLQLPAGFGLSANGTLLDANFDDFAGFEGNTPPGVPESSANLELRWAGMDRFSARANLRYVGRRFTDNANTFRVPAFTVVDLGASYNVTQNLTLSVTVQNLFDEDYAYTTYGNEQWILGRPRSVDVALRASF</sequence>
<dbReference type="Pfam" id="PF07715">
    <property type="entry name" value="Plug"/>
    <property type="match status" value="1"/>
</dbReference>
<evidence type="ECO:0000256" key="10">
    <source>
        <dbReference type="ARBA" id="ARBA00023077"/>
    </source>
</evidence>
<evidence type="ECO:0000256" key="15">
    <source>
        <dbReference type="PROSITE-ProRule" id="PRU10144"/>
    </source>
</evidence>
<reference evidence="20 21" key="1">
    <citation type="submission" date="2024-04" db="EMBL/GenBank/DDBJ databases">
        <title>Aurantiacibacter sp. DGU6 16S ribosomal RNA gene Genome sequencing and assembly.</title>
        <authorList>
            <person name="Park S."/>
        </authorList>
    </citation>
    <scope>NUCLEOTIDE SEQUENCE [LARGE SCALE GENOMIC DNA]</scope>
    <source>
        <strain evidence="20 21">DGU6</strain>
    </source>
</reference>
<evidence type="ECO:0000256" key="12">
    <source>
        <dbReference type="ARBA" id="ARBA00023170"/>
    </source>
</evidence>
<keyword evidence="12 20" id="KW-0675">Receptor</keyword>
<dbReference type="PANTHER" id="PTHR32552:SF84">
    <property type="entry name" value="TONB-DEPENDENT RECEPTOR-RELATED"/>
    <property type="match status" value="1"/>
</dbReference>
<dbReference type="InterPro" id="IPR036942">
    <property type="entry name" value="Beta-barrel_TonB_sf"/>
</dbReference>
<comment type="subcellular location">
    <subcellularLocation>
        <location evidence="1 14">Cell outer membrane</location>
        <topology evidence="1 14">Multi-pass membrane protein</topology>
    </subcellularLocation>
</comment>
<evidence type="ECO:0000256" key="9">
    <source>
        <dbReference type="ARBA" id="ARBA00023065"/>
    </source>
</evidence>
<dbReference type="CDD" id="cd01347">
    <property type="entry name" value="ligand_gated_channel"/>
    <property type="match status" value="1"/>
</dbReference>
<dbReference type="NCBIfam" id="TIGR01783">
    <property type="entry name" value="TonB-siderophor"/>
    <property type="match status" value="1"/>
</dbReference>
<keyword evidence="4 14" id="KW-1134">Transmembrane beta strand</keyword>
<keyword evidence="8" id="KW-0408">Iron</keyword>
<evidence type="ECO:0000256" key="11">
    <source>
        <dbReference type="ARBA" id="ARBA00023136"/>
    </source>
</evidence>
<keyword evidence="3 14" id="KW-0813">Transport</keyword>
<keyword evidence="21" id="KW-1185">Reference proteome</keyword>
<dbReference type="Pfam" id="PF00593">
    <property type="entry name" value="TonB_dep_Rec_b-barrel"/>
    <property type="match status" value="1"/>
</dbReference>
<feature type="signal peptide" evidence="17">
    <location>
        <begin position="1"/>
        <end position="26"/>
    </location>
</feature>
<dbReference type="InterPro" id="IPR010105">
    <property type="entry name" value="TonB_sidphr_rcpt"/>
</dbReference>
<keyword evidence="10 16" id="KW-0798">TonB box</keyword>
<dbReference type="InterPro" id="IPR010917">
    <property type="entry name" value="TonB_rcpt_CS"/>
</dbReference>
<dbReference type="Proteomes" id="UP001497045">
    <property type="component" value="Unassembled WGS sequence"/>
</dbReference>
<keyword evidence="7 17" id="KW-0732">Signal</keyword>
<evidence type="ECO:0000256" key="2">
    <source>
        <dbReference type="ARBA" id="ARBA00009810"/>
    </source>
</evidence>
<dbReference type="PROSITE" id="PS01156">
    <property type="entry name" value="TONB_DEPENDENT_REC_2"/>
    <property type="match status" value="1"/>
</dbReference>
<gene>
    <name evidence="20" type="ORF">AAEO60_10745</name>
</gene>
<evidence type="ECO:0000256" key="16">
    <source>
        <dbReference type="RuleBase" id="RU003357"/>
    </source>
</evidence>
<proteinExistence type="inferred from homology"/>
<evidence type="ECO:0000256" key="4">
    <source>
        <dbReference type="ARBA" id="ARBA00022452"/>
    </source>
</evidence>
<evidence type="ECO:0000259" key="19">
    <source>
        <dbReference type="Pfam" id="PF07715"/>
    </source>
</evidence>
<feature type="domain" description="TonB-dependent receptor-like beta-barrel" evidence="18">
    <location>
        <begin position="239"/>
        <end position="696"/>
    </location>
</feature>
<evidence type="ECO:0000256" key="7">
    <source>
        <dbReference type="ARBA" id="ARBA00022729"/>
    </source>
</evidence>
<feature type="domain" description="TonB-dependent receptor plug" evidence="19">
    <location>
        <begin position="60"/>
        <end position="163"/>
    </location>
</feature>
<evidence type="ECO:0000256" key="6">
    <source>
        <dbReference type="ARBA" id="ARBA00022692"/>
    </source>
</evidence>
<keyword evidence="13 14" id="KW-0998">Cell outer membrane</keyword>
<dbReference type="PANTHER" id="PTHR32552">
    <property type="entry name" value="FERRICHROME IRON RECEPTOR-RELATED"/>
    <property type="match status" value="1"/>
</dbReference>
<dbReference type="InterPro" id="IPR000531">
    <property type="entry name" value="Beta-barrel_TonB"/>
</dbReference>
<evidence type="ECO:0000313" key="20">
    <source>
        <dbReference type="EMBL" id="MEL1251150.1"/>
    </source>
</evidence>
<evidence type="ECO:0000256" key="8">
    <source>
        <dbReference type="ARBA" id="ARBA00023004"/>
    </source>
</evidence>
<evidence type="ECO:0000256" key="13">
    <source>
        <dbReference type="ARBA" id="ARBA00023237"/>
    </source>
</evidence>
<keyword evidence="6 14" id="KW-0812">Transmembrane</keyword>
<keyword evidence="9" id="KW-0406">Ion transport</keyword>
<dbReference type="InterPro" id="IPR037066">
    <property type="entry name" value="Plug_dom_sf"/>
</dbReference>
<evidence type="ECO:0000256" key="17">
    <source>
        <dbReference type="SAM" id="SignalP"/>
    </source>
</evidence>
<comment type="similarity">
    <text evidence="2 14 16">Belongs to the TonB-dependent receptor family.</text>
</comment>
<dbReference type="InterPro" id="IPR039426">
    <property type="entry name" value="TonB-dep_rcpt-like"/>
</dbReference>
<keyword evidence="5" id="KW-0410">Iron transport</keyword>
<dbReference type="RefSeq" id="WP_341673712.1">
    <property type="nucleotide sequence ID" value="NZ_JBBYHV010000002.1"/>
</dbReference>
<dbReference type="Gene3D" id="2.170.130.10">
    <property type="entry name" value="TonB-dependent receptor, plug domain"/>
    <property type="match status" value="1"/>
</dbReference>
<dbReference type="InterPro" id="IPR012910">
    <property type="entry name" value="Plug_dom"/>
</dbReference>
<evidence type="ECO:0000259" key="18">
    <source>
        <dbReference type="Pfam" id="PF00593"/>
    </source>
</evidence>
<organism evidence="20 21">
    <name type="scientific">Aurantiacibacter gilvus</name>
    <dbReference type="NCBI Taxonomy" id="3139141"/>
    <lineage>
        <taxon>Bacteria</taxon>
        <taxon>Pseudomonadati</taxon>
        <taxon>Pseudomonadota</taxon>
        <taxon>Alphaproteobacteria</taxon>
        <taxon>Sphingomonadales</taxon>
        <taxon>Erythrobacteraceae</taxon>
        <taxon>Aurantiacibacter</taxon>
    </lineage>
</organism>
<dbReference type="EMBL" id="JBBYHV010000002">
    <property type="protein sequence ID" value="MEL1251150.1"/>
    <property type="molecule type" value="Genomic_DNA"/>
</dbReference>
<evidence type="ECO:0000256" key="1">
    <source>
        <dbReference type="ARBA" id="ARBA00004571"/>
    </source>
</evidence>
<protein>
    <submittedName>
        <fullName evidence="20">TonB-dependent receptor</fullName>
    </submittedName>
</protein>
<keyword evidence="11 14" id="KW-0472">Membrane</keyword>
<accession>A0ABU9IFF2</accession>
<dbReference type="Gene3D" id="2.40.170.20">
    <property type="entry name" value="TonB-dependent receptor, beta-barrel domain"/>
    <property type="match status" value="1"/>
</dbReference>
<evidence type="ECO:0000256" key="14">
    <source>
        <dbReference type="PROSITE-ProRule" id="PRU01360"/>
    </source>
</evidence>
<evidence type="ECO:0000313" key="21">
    <source>
        <dbReference type="Proteomes" id="UP001497045"/>
    </source>
</evidence>
<evidence type="ECO:0000256" key="3">
    <source>
        <dbReference type="ARBA" id="ARBA00022448"/>
    </source>
</evidence>